<sequence length="30" mass="3113">MSLSNYDDVGDAIREGRALREADATASASA</sequence>
<dbReference type="AlphaFoldDB" id="W4RZI6"/>
<reference evidence="1 2" key="1">
    <citation type="submission" date="2014-01" db="EMBL/GenBank/DDBJ databases">
        <title>Genome sequence and analysis of Xanthomonas arboricola pv. pruni.</title>
        <authorList>
            <person name="Fujikawa T."/>
            <person name="Nakazono-Nagaoka E."/>
        </authorList>
    </citation>
    <scope>NUCLEOTIDE SEQUENCE [LARGE SCALE GENOMIC DNA]</scope>
    <source>
        <strain evidence="2">MAFF 311562</strain>
    </source>
</reference>
<dbReference type="EMBL" id="BAVB01000087">
    <property type="protein sequence ID" value="GAE49074.1"/>
    <property type="molecule type" value="Genomic_DNA"/>
</dbReference>
<gene>
    <name evidence="1" type="ORF">XPU_0606</name>
</gene>
<proteinExistence type="predicted"/>
<name>W4RZI6_9XANT</name>
<dbReference type="Proteomes" id="UP000019143">
    <property type="component" value="Unassembled WGS sequence"/>
</dbReference>
<organism evidence="1 2">
    <name type="scientific">Xanthomonas arboricola pv. pruni str. MAFF 311562</name>
    <dbReference type="NCBI Taxonomy" id="1414836"/>
    <lineage>
        <taxon>Bacteria</taxon>
        <taxon>Pseudomonadati</taxon>
        <taxon>Pseudomonadota</taxon>
        <taxon>Gammaproteobacteria</taxon>
        <taxon>Lysobacterales</taxon>
        <taxon>Lysobacteraceae</taxon>
        <taxon>Xanthomonas</taxon>
    </lineage>
</organism>
<feature type="non-terminal residue" evidence="1">
    <location>
        <position position="30"/>
    </location>
</feature>
<comment type="caution">
    <text evidence="1">The sequence shown here is derived from an EMBL/GenBank/DDBJ whole genome shotgun (WGS) entry which is preliminary data.</text>
</comment>
<evidence type="ECO:0000313" key="2">
    <source>
        <dbReference type="Proteomes" id="UP000019143"/>
    </source>
</evidence>
<accession>W4RZI6</accession>
<evidence type="ECO:0000313" key="1">
    <source>
        <dbReference type="EMBL" id="GAE49074.1"/>
    </source>
</evidence>
<protein>
    <submittedName>
        <fullName evidence="1">Uncharacterized protein</fullName>
    </submittedName>
</protein>